<name>A0A0R0IP76_SOYBN</name>
<protein>
    <submittedName>
        <fullName evidence="2 3">Uncharacterized protein</fullName>
    </submittedName>
</protein>
<dbReference type="Gramene" id="KRH44071">
    <property type="protein sequence ID" value="KRH44071"/>
    <property type="gene ID" value="GLYMA_08G187900"/>
</dbReference>
<keyword evidence="1" id="KW-1133">Transmembrane helix</keyword>
<organism evidence="2">
    <name type="scientific">Glycine max</name>
    <name type="common">Soybean</name>
    <name type="synonym">Glycine hispida</name>
    <dbReference type="NCBI Taxonomy" id="3847"/>
    <lineage>
        <taxon>Eukaryota</taxon>
        <taxon>Viridiplantae</taxon>
        <taxon>Streptophyta</taxon>
        <taxon>Embryophyta</taxon>
        <taxon>Tracheophyta</taxon>
        <taxon>Spermatophyta</taxon>
        <taxon>Magnoliopsida</taxon>
        <taxon>eudicotyledons</taxon>
        <taxon>Gunneridae</taxon>
        <taxon>Pentapetalae</taxon>
        <taxon>rosids</taxon>
        <taxon>fabids</taxon>
        <taxon>Fabales</taxon>
        <taxon>Fabaceae</taxon>
        <taxon>Papilionoideae</taxon>
        <taxon>50 kb inversion clade</taxon>
        <taxon>NPAAA clade</taxon>
        <taxon>indigoferoid/millettioid clade</taxon>
        <taxon>Phaseoleae</taxon>
        <taxon>Glycine</taxon>
        <taxon>Glycine subgen. Soja</taxon>
    </lineage>
</organism>
<evidence type="ECO:0000313" key="4">
    <source>
        <dbReference type="Proteomes" id="UP000008827"/>
    </source>
</evidence>
<dbReference type="InParanoid" id="A0A0R0IP76"/>
<dbReference type="STRING" id="3847.A0A0R0IP76"/>
<dbReference type="EMBL" id="CM000841">
    <property type="protein sequence ID" value="KRH44071.1"/>
    <property type="molecule type" value="Genomic_DNA"/>
</dbReference>
<reference evidence="3" key="2">
    <citation type="submission" date="2018-02" db="UniProtKB">
        <authorList>
            <consortium name="EnsemblPlants"/>
        </authorList>
    </citation>
    <scope>IDENTIFICATION</scope>
    <source>
        <strain evidence="3">Williams 82</strain>
    </source>
</reference>
<reference evidence="2" key="3">
    <citation type="submission" date="2018-07" db="EMBL/GenBank/DDBJ databases">
        <title>WGS assembly of Glycine max.</title>
        <authorList>
            <person name="Schmutz J."/>
            <person name="Cannon S."/>
            <person name="Schlueter J."/>
            <person name="Ma J."/>
            <person name="Mitros T."/>
            <person name="Nelson W."/>
            <person name="Hyten D."/>
            <person name="Song Q."/>
            <person name="Thelen J."/>
            <person name="Cheng J."/>
            <person name="Xu D."/>
            <person name="Hellsten U."/>
            <person name="May G."/>
            <person name="Yu Y."/>
            <person name="Sakurai T."/>
            <person name="Umezawa T."/>
            <person name="Bhattacharyya M."/>
            <person name="Sandhu D."/>
            <person name="Valliyodan B."/>
            <person name="Lindquist E."/>
            <person name="Peto M."/>
            <person name="Grant D."/>
            <person name="Shu S."/>
            <person name="Goodstein D."/>
            <person name="Barry K."/>
            <person name="Futrell-Griggs M."/>
            <person name="Abernathy B."/>
            <person name="Du J."/>
            <person name="Tian Z."/>
            <person name="Zhu L."/>
            <person name="Gill N."/>
            <person name="Joshi T."/>
            <person name="Libault M."/>
            <person name="Sethuraman A."/>
            <person name="Zhang X."/>
            <person name="Shinozaki K."/>
            <person name="Nguyen H."/>
            <person name="Wing R."/>
            <person name="Cregan P."/>
            <person name="Specht J."/>
            <person name="Grimwood J."/>
            <person name="Rokhsar D."/>
            <person name="Stacey G."/>
            <person name="Shoemaker R."/>
            <person name="Jackson S."/>
        </authorList>
    </citation>
    <scope>NUCLEOTIDE SEQUENCE</scope>
    <source>
        <tissue evidence="2">Callus</tissue>
    </source>
</reference>
<evidence type="ECO:0000313" key="3">
    <source>
        <dbReference type="EnsemblPlants" id="KRH44071"/>
    </source>
</evidence>
<dbReference type="Proteomes" id="UP000008827">
    <property type="component" value="Chromosome 8"/>
</dbReference>
<feature type="transmembrane region" description="Helical" evidence="1">
    <location>
        <begin position="76"/>
        <end position="98"/>
    </location>
</feature>
<keyword evidence="1" id="KW-0472">Membrane</keyword>
<dbReference type="EnsemblPlants" id="KRH44071">
    <property type="protein sequence ID" value="KRH44071"/>
    <property type="gene ID" value="GLYMA_08G187900"/>
</dbReference>
<reference evidence="2 3" key="1">
    <citation type="journal article" date="2010" name="Nature">
        <title>Genome sequence of the palaeopolyploid soybean.</title>
        <authorList>
            <person name="Schmutz J."/>
            <person name="Cannon S.B."/>
            <person name="Schlueter J."/>
            <person name="Ma J."/>
            <person name="Mitros T."/>
            <person name="Nelson W."/>
            <person name="Hyten D.L."/>
            <person name="Song Q."/>
            <person name="Thelen J.J."/>
            <person name="Cheng J."/>
            <person name="Xu D."/>
            <person name="Hellsten U."/>
            <person name="May G.D."/>
            <person name="Yu Y."/>
            <person name="Sakurai T."/>
            <person name="Umezawa T."/>
            <person name="Bhattacharyya M.K."/>
            <person name="Sandhu D."/>
            <person name="Valliyodan B."/>
            <person name="Lindquist E."/>
            <person name="Peto M."/>
            <person name="Grant D."/>
            <person name="Shu S."/>
            <person name="Goodstein D."/>
            <person name="Barry K."/>
            <person name="Futrell-Griggs M."/>
            <person name="Abernathy B."/>
            <person name="Du J."/>
            <person name="Tian Z."/>
            <person name="Zhu L."/>
            <person name="Gill N."/>
            <person name="Joshi T."/>
            <person name="Libault M."/>
            <person name="Sethuraman A."/>
            <person name="Zhang X.-C."/>
            <person name="Shinozaki K."/>
            <person name="Nguyen H.T."/>
            <person name="Wing R.A."/>
            <person name="Cregan P."/>
            <person name="Specht J."/>
            <person name="Grimwood J."/>
            <person name="Rokhsar D."/>
            <person name="Stacey G."/>
            <person name="Shoemaker R.C."/>
            <person name="Jackson S.A."/>
        </authorList>
    </citation>
    <scope>NUCLEOTIDE SEQUENCE</scope>
    <source>
        <strain evidence="3">cv. Williams 82</strain>
        <tissue evidence="2">Callus</tissue>
    </source>
</reference>
<keyword evidence="1" id="KW-0812">Transmembrane</keyword>
<dbReference type="OMA" id="VASWAMW"/>
<dbReference type="AlphaFoldDB" id="A0A0R0IP76"/>
<gene>
    <name evidence="2" type="ORF">GLYMA_08G187900</name>
</gene>
<evidence type="ECO:0000256" key="1">
    <source>
        <dbReference type="SAM" id="Phobius"/>
    </source>
</evidence>
<evidence type="ECO:0000313" key="2">
    <source>
        <dbReference type="EMBL" id="KRH44071.1"/>
    </source>
</evidence>
<proteinExistence type="predicted"/>
<sequence length="108" mass="12369">MLILGAIKNGENLINVPLFSIPFWIQIHNLPVGFMSQVVGENLGNFIGSFLEYDDKSNSNFQRAFMRVKVMVETQLNCSSNIGVWVLIVIFVASWAMWMNYVPKELPW</sequence>
<keyword evidence="4" id="KW-1185">Reference proteome</keyword>
<accession>A0A0R0IP76</accession>